<dbReference type="AlphaFoldDB" id="A0A0L7RHH6"/>
<dbReference type="Proteomes" id="UP000053825">
    <property type="component" value="Unassembled WGS sequence"/>
</dbReference>
<organism evidence="2 3">
    <name type="scientific">Habropoda laboriosa</name>
    <dbReference type="NCBI Taxonomy" id="597456"/>
    <lineage>
        <taxon>Eukaryota</taxon>
        <taxon>Metazoa</taxon>
        <taxon>Ecdysozoa</taxon>
        <taxon>Arthropoda</taxon>
        <taxon>Hexapoda</taxon>
        <taxon>Insecta</taxon>
        <taxon>Pterygota</taxon>
        <taxon>Neoptera</taxon>
        <taxon>Endopterygota</taxon>
        <taxon>Hymenoptera</taxon>
        <taxon>Apocrita</taxon>
        <taxon>Aculeata</taxon>
        <taxon>Apoidea</taxon>
        <taxon>Anthophila</taxon>
        <taxon>Apidae</taxon>
        <taxon>Habropoda</taxon>
    </lineage>
</organism>
<name>A0A0L7RHH6_9HYME</name>
<accession>A0A0L7RHH6</accession>
<dbReference type="EMBL" id="KQ414590">
    <property type="protein sequence ID" value="KOC70325.1"/>
    <property type="molecule type" value="Genomic_DNA"/>
</dbReference>
<feature type="region of interest" description="Disordered" evidence="1">
    <location>
        <begin position="26"/>
        <end position="52"/>
    </location>
</feature>
<keyword evidence="3" id="KW-1185">Reference proteome</keyword>
<evidence type="ECO:0000256" key="1">
    <source>
        <dbReference type="SAM" id="MobiDB-lite"/>
    </source>
</evidence>
<sequence>MTPQALIAVPPHEQPLITPSELRPLLTQSETPVADGSQPAVPDCSTASWPVS</sequence>
<evidence type="ECO:0000313" key="3">
    <source>
        <dbReference type="Proteomes" id="UP000053825"/>
    </source>
</evidence>
<gene>
    <name evidence="2" type="ORF">WH47_02828</name>
</gene>
<evidence type="ECO:0000313" key="2">
    <source>
        <dbReference type="EMBL" id="KOC70325.1"/>
    </source>
</evidence>
<protein>
    <submittedName>
        <fullName evidence="2">Uncharacterized protein</fullName>
    </submittedName>
</protein>
<proteinExistence type="predicted"/>
<reference evidence="2 3" key="1">
    <citation type="submission" date="2015-07" db="EMBL/GenBank/DDBJ databases">
        <title>The genome of Habropoda laboriosa.</title>
        <authorList>
            <person name="Pan H."/>
            <person name="Kapheim K."/>
        </authorList>
    </citation>
    <scope>NUCLEOTIDE SEQUENCE [LARGE SCALE GENOMIC DNA]</scope>
    <source>
        <strain evidence="2">0110345459</strain>
    </source>
</reference>